<comment type="caution">
    <text evidence="3">The sequence shown here is derived from an EMBL/GenBank/DDBJ whole genome shotgun (WGS) entry which is preliminary data.</text>
</comment>
<dbReference type="AlphaFoldDB" id="A0AA47NX20"/>
<keyword evidence="4" id="KW-1185">Reference proteome</keyword>
<feature type="domain" description="Paraneoplastic antigen Ma-like C-terminal" evidence="2">
    <location>
        <begin position="101"/>
        <end position="243"/>
    </location>
</feature>
<evidence type="ECO:0000313" key="4">
    <source>
        <dbReference type="Proteomes" id="UP001174136"/>
    </source>
</evidence>
<name>A0AA47NX20_MERPO</name>
<sequence length="582" mass="64215">MQFMDRVFPLPYRPQLRGVLTVGLVMDVELQELRELVAQLKADNEKLRQEQAAAVPGPSSEASTASVAPVTTRNPIAERLVFVPRDRKCPMFRGKSGMGLTEWLEEVQACMRARHLSTSEQAFFLVDHLEGEAREEIKYRSDVEREDSAKIISVLQELYGCSKSYVALQEAFFSRRQQEGETLHEFSLALLSLMESVKVRAPGGMTNADVLLRDQFVEHVLDGALRRELKQLVRRQATTTLLDVRGEAIRWEREGLPGGGRGRSHSVPSAFGLQYGVQSGSQGATTPPQGQEMVEMREMLRLQQEQLNQLTQSIATLQPSHLRRPPPRRGPVVCRRCQQPGHYASPGVGKLAPTELQSHSSGGVATGSEEVLELMSSCPHVAVNMGGAQVLCLVDTGSMVSTVTESFFLQHFQPWGHERLQACNWLKLRAANGLDIPYVGYLELDVELCGTSVPRCGVLVVKDPPGAVSAQVPGILGMNIIRRCYRVLFGQHVILVKVEYAGQPGRRLASTQTSITFRDLSWTGSSLSRIGPSCGAFYPCCIEAPALLLSCSLPAFPAFLESSYPPRTEGWILRLRHSDPGS</sequence>
<gene>
    <name evidence="3" type="ORF">N1851_020402</name>
</gene>
<evidence type="ECO:0000313" key="3">
    <source>
        <dbReference type="EMBL" id="KAK0141931.1"/>
    </source>
</evidence>
<evidence type="ECO:0000256" key="1">
    <source>
        <dbReference type="SAM" id="MobiDB-lite"/>
    </source>
</evidence>
<feature type="compositionally biased region" description="Polar residues" evidence="1">
    <location>
        <begin position="60"/>
        <end position="69"/>
    </location>
</feature>
<proteinExistence type="predicted"/>
<evidence type="ECO:0000259" key="2">
    <source>
        <dbReference type="Pfam" id="PF14893"/>
    </source>
</evidence>
<dbReference type="SUPFAM" id="SSF50630">
    <property type="entry name" value="Acid proteases"/>
    <property type="match status" value="1"/>
</dbReference>
<dbReference type="Gene3D" id="2.40.70.10">
    <property type="entry name" value="Acid Proteases"/>
    <property type="match status" value="1"/>
</dbReference>
<reference evidence="3" key="1">
    <citation type="journal article" date="2023" name="Front. Mar. Sci.">
        <title>A new Merluccius polli reference genome to investigate the effects of global change in West African waters.</title>
        <authorList>
            <person name="Mateo J.L."/>
            <person name="Blanco-Fernandez C."/>
            <person name="Garcia-Vazquez E."/>
            <person name="Machado-Schiaffino G."/>
        </authorList>
    </citation>
    <scope>NUCLEOTIDE SEQUENCE</scope>
    <source>
        <strain evidence="3">C29</strain>
        <tissue evidence="3">Fin</tissue>
    </source>
</reference>
<dbReference type="InterPro" id="IPR048270">
    <property type="entry name" value="PNMA_C"/>
</dbReference>
<dbReference type="PANTHER" id="PTHR19963">
    <property type="entry name" value="CCHC-TYPE DOMAIN-CONTAINING PROTEIN"/>
    <property type="match status" value="1"/>
</dbReference>
<dbReference type="Proteomes" id="UP001174136">
    <property type="component" value="Unassembled WGS sequence"/>
</dbReference>
<dbReference type="InterPro" id="IPR021109">
    <property type="entry name" value="Peptidase_aspartic_dom_sf"/>
</dbReference>
<dbReference type="Pfam" id="PF14893">
    <property type="entry name" value="PNMA"/>
    <property type="match status" value="1"/>
</dbReference>
<organism evidence="3 4">
    <name type="scientific">Merluccius polli</name>
    <name type="common">Benguela hake</name>
    <name type="synonym">Merluccius cadenati</name>
    <dbReference type="NCBI Taxonomy" id="89951"/>
    <lineage>
        <taxon>Eukaryota</taxon>
        <taxon>Metazoa</taxon>
        <taxon>Chordata</taxon>
        <taxon>Craniata</taxon>
        <taxon>Vertebrata</taxon>
        <taxon>Euteleostomi</taxon>
        <taxon>Actinopterygii</taxon>
        <taxon>Neopterygii</taxon>
        <taxon>Teleostei</taxon>
        <taxon>Neoteleostei</taxon>
        <taxon>Acanthomorphata</taxon>
        <taxon>Zeiogadaria</taxon>
        <taxon>Gadariae</taxon>
        <taxon>Gadiformes</taxon>
        <taxon>Gadoidei</taxon>
        <taxon>Merlucciidae</taxon>
        <taxon>Merluccius</taxon>
    </lineage>
</organism>
<feature type="region of interest" description="Disordered" evidence="1">
    <location>
        <begin position="49"/>
        <end position="69"/>
    </location>
</feature>
<protein>
    <recommendedName>
        <fullName evidence="2">Paraneoplastic antigen Ma-like C-terminal domain-containing protein</fullName>
    </recommendedName>
</protein>
<accession>A0AA47NX20</accession>
<dbReference type="PANTHER" id="PTHR19963:SF30">
    <property type="entry name" value="ENDONUCLEASE_EXONUCLEASE_PHOSPHATASE DOMAIN-CONTAINING PROTEIN"/>
    <property type="match status" value="1"/>
</dbReference>
<dbReference type="EMBL" id="JAOPHQ010003722">
    <property type="protein sequence ID" value="KAK0141931.1"/>
    <property type="molecule type" value="Genomic_DNA"/>
</dbReference>